<dbReference type="InterPro" id="IPR008861">
    <property type="entry name" value="GpX-like"/>
</dbReference>
<evidence type="ECO:0000313" key="4">
    <source>
        <dbReference type="Proteomes" id="UP000323732"/>
    </source>
</evidence>
<sequence>MKNYVTNSGDTWDLISFHLYGDERRVNELIDANLDHVETLVFSSGIRLSVPDIPQESINDSLPPWKRGTEDAGQTI</sequence>
<accession>A0A5D4SWJ4</accession>
<dbReference type="AlphaFoldDB" id="A0A5D4SWJ4"/>
<feature type="region of interest" description="Disordered" evidence="1">
    <location>
        <begin position="53"/>
        <end position="76"/>
    </location>
</feature>
<evidence type="ECO:0000259" key="2">
    <source>
        <dbReference type="PROSITE" id="PS50197"/>
    </source>
</evidence>
<feature type="domain" description="BEACH" evidence="2">
    <location>
        <begin position="1"/>
        <end position="76"/>
    </location>
</feature>
<organism evidence="3 4">
    <name type="scientific">Bacillus infantis</name>
    <dbReference type="NCBI Taxonomy" id="324767"/>
    <lineage>
        <taxon>Bacteria</taxon>
        <taxon>Bacillati</taxon>
        <taxon>Bacillota</taxon>
        <taxon>Bacilli</taxon>
        <taxon>Bacillales</taxon>
        <taxon>Bacillaceae</taxon>
        <taxon>Bacillus</taxon>
    </lineage>
</organism>
<dbReference type="EMBL" id="VTES01000001">
    <property type="protein sequence ID" value="TYS66374.1"/>
    <property type="molecule type" value="Genomic_DNA"/>
</dbReference>
<reference evidence="3 4" key="1">
    <citation type="submission" date="2019-08" db="EMBL/GenBank/DDBJ databases">
        <title>Bacillus genomes from the desert of Cuatro Cienegas, Coahuila.</title>
        <authorList>
            <person name="Olmedo-Alvarez G."/>
        </authorList>
    </citation>
    <scope>NUCLEOTIDE SEQUENCE [LARGE SCALE GENOMIC DNA]</scope>
    <source>
        <strain evidence="3 4">CH37_1T</strain>
    </source>
</reference>
<dbReference type="InterPro" id="IPR000409">
    <property type="entry name" value="BEACH_dom"/>
</dbReference>
<dbReference type="PROSITE" id="PS50197">
    <property type="entry name" value="BEACH"/>
    <property type="match status" value="1"/>
</dbReference>
<gene>
    <name evidence="3" type="ORF">FZD47_02485</name>
</gene>
<proteinExistence type="predicted"/>
<protein>
    <submittedName>
        <fullName evidence="3">Phage tail protein</fullName>
    </submittedName>
</protein>
<evidence type="ECO:0000313" key="3">
    <source>
        <dbReference type="EMBL" id="TYS66374.1"/>
    </source>
</evidence>
<dbReference type="Proteomes" id="UP000323732">
    <property type="component" value="Unassembled WGS sequence"/>
</dbReference>
<dbReference type="Pfam" id="PF05489">
    <property type="entry name" value="Phage_tail_X"/>
    <property type="match status" value="1"/>
</dbReference>
<dbReference type="RefSeq" id="WP_148949076.1">
    <property type="nucleotide sequence ID" value="NZ_VTES01000001.1"/>
</dbReference>
<evidence type="ECO:0000256" key="1">
    <source>
        <dbReference type="SAM" id="MobiDB-lite"/>
    </source>
</evidence>
<comment type="caution">
    <text evidence="3">The sequence shown here is derived from an EMBL/GenBank/DDBJ whole genome shotgun (WGS) entry which is preliminary data.</text>
</comment>
<name>A0A5D4SWJ4_9BACI</name>